<evidence type="ECO:0000313" key="2">
    <source>
        <dbReference type="Proteomes" id="UP001218362"/>
    </source>
</evidence>
<dbReference type="Gene3D" id="3.10.450.50">
    <property type="match status" value="1"/>
</dbReference>
<name>A0AAJ5X8H7_9SPHN</name>
<reference evidence="1" key="1">
    <citation type="submission" date="2023-03" db="EMBL/GenBank/DDBJ databases">
        <title>Andean soil-derived lignocellulolytic bacterial consortium as a source of novel taxa and putative plastic-active enzymes.</title>
        <authorList>
            <person name="Diaz-Garcia L."/>
            <person name="Chuvochina M."/>
            <person name="Feuerriegel G."/>
            <person name="Bunk B."/>
            <person name="Sproer C."/>
            <person name="Streit W.R."/>
            <person name="Rodriguez L.M."/>
            <person name="Overmann J."/>
            <person name="Jimenez D.J."/>
        </authorList>
    </citation>
    <scope>NUCLEOTIDE SEQUENCE</scope>
    <source>
        <strain evidence="1">MAG 26</strain>
    </source>
</reference>
<dbReference type="Proteomes" id="UP001218362">
    <property type="component" value="Chromosome"/>
</dbReference>
<dbReference type="InterPro" id="IPR032710">
    <property type="entry name" value="NTF2-like_dom_sf"/>
</dbReference>
<proteinExistence type="predicted"/>
<gene>
    <name evidence="1" type="ORF">P0Y56_16165</name>
</gene>
<dbReference type="SUPFAM" id="SSF54427">
    <property type="entry name" value="NTF2-like"/>
    <property type="match status" value="1"/>
</dbReference>
<evidence type="ECO:0008006" key="3">
    <source>
        <dbReference type="Google" id="ProtNLM"/>
    </source>
</evidence>
<protein>
    <recommendedName>
        <fullName evidence="3">SnoaL-like domain-containing protein</fullName>
    </recommendedName>
</protein>
<accession>A0AAJ5X8H7</accession>
<evidence type="ECO:0000313" key="1">
    <source>
        <dbReference type="EMBL" id="WEK46521.1"/>
    </source>
</evidence>
<dbReference type="AlphaFoldDB" id="A0AAJ5X8H7"/>
<dbReference type="KEGG" id="acob:P0Y56_16165"/>
<organism evidence="1 2">
    <name type="scientific">Candidatus Andeanibacterium colombiense</name>
    <dbReference type="NCBI Taxonomy" id="3121345"/>
    <lineage>
        <taxon>Bacteria</taxon>
        <taxon>Pseudomonadati</taxon>
        <taxon>Pseudomonadota</taxon>
        <taxon>Alphaproteobacteria</taxon>
        <taxon>Sphingomonadales</taxon>
        <taxon>Sphingomonadaceae</taxon>
        <taxon>Candidatus Andeanibacterium</taxon>
    </lineage>
</organism>
<dbReference type="EMBL" id="CP119316">
    <property type="protein sequence ID" value="WEK46521.1"/>
    <property type="molecule type" value="Genomic_DNA"/>
</dbReference>
<sequence length="142" mass="16796">MSREFVIDPTSDAMRQAAESFFDLLYVKKDFAGAMRGHVSERRFTEHNPELPNSPADQIAWFEERHEANPEFFAAEAEWQDRQVHRFIAANYLIVHYWMSVGPTDKGRMFADFWRFEDDKIVEHWDVVQPVPEETKSGNPMW</sequence>